<evidence type="ECO:0000256" key="2">
    <source>
        <dbReference type="ARBA" id="ARBA00022844"/>
    </source>
</evidence>
<evidence type="ECO:0000313" key="5">
    <source>
        <dbReference type="EMBL" id="QCQ84156.1"/>
    </source>
</evidence>
<evidence type="ECO:0000256" key="4">
    <source>
        <dbReference type="ARBA" id="ARBA00023125"/>
    </source>
</evidence>
<evidence type="ECO:0000256" key="1">
    <source>
        <dbReference type="ARBA" id="ARBA00004328"/>
    </source>
</evidence>
<comment type="subcellular location">
    <subcellularLocation>
        <location evidence="1">Virion</location>
    </subcellularLocation>
</comment>
<dbReference type="KEGG" id="vg:80527933"/>
<reference evidence="5" key="1">
    <citation type="journal article" date="2019" name="Infect. Genet. Evol.">
        <title>Unconventional gene arrangement and content revealed by full genome analysis of the white sturgeon adenovirus, the single member of the genus Ichtadenovirus.</title>
        <authorList>
            <person name="Doszpoly A."/>
            <person name="Harrach B."/>
            <person name="LaPatra S."/>
            <person name="Benko M."/>
        </authorList>
    </citation>
    <scope>NUCLEOTIDE SEQUENCE</scope>
    <source>
        <strain evidence="5">WSAdV1/1996</strain>
    </source>
</reference>
<keyword evidence="6" id="KW-1185">Reference proteome</keyword>
<accession>A0A4P8PK72</accession>
<dbReference type="InterPro" id="IPR008393">
    <property type="entry name" value="Adenovirus_late_L2_mu_core"/>
</dbReference>
<proteinExistence type="predicted"/>
<protein>
    <submittedName>
        <fullName evidence="5">PX</fullName>
    </submittedName>
</protein>
<dbReference type="RefSeq" id="YP_010790528.1">
    <property type="nucleotide sequence ID" value="NC_075448.1"/>
</dbReference>
<organism evidence="5">
    <name type="scientific">White sturgeon adenovirus 1</name>
    <dbReference type="NCBI Taxonomy" id="2580388"/>
    <lineage>
        <taxon>Viruses</taxon>
        <taxon>Varidnaviria</taxon>
        <taxon>Bamfordvirae</taxon>
        <taxon>Preplasmiviricota</taxon>
        <taxon>Polisuviricotina</taxon>
        <taxon>Pharingeaviricetes</taxon>
        <taxon>Rowavirales</taxon>
        <taxon>Adenoviridae</taxon>
        <taxon>Ichtadenovirus</taxon>
        <taxon>Ichtadenovirus acipenseris</taxon>
        <taxon>Sturgeon ichtadenovirus A</taxon>
    </lineage>
</organism>
<dbReference type="GO" id="GO:0019013">
    <property type="term" value="C:viral nucleocapsid"/>
    <property type="evidence" value="ECO:0007669"/>
    <property type="project" value="InterPro"/>
</dbReference>
<evidence type="ECO:0000313" key="6">
    <source>
        <dbReference type="Proteomes" id="UP000318653"/>
    </source>
</evidence>
<keyword evidence="3" id="KW-0426">Late protein</keyword>
<keyword evidence="2" id="KW-0946">Virion</keyword>
<evidence type="ECO:0000256" key="3">
    <source>
        <dbReference type="ARBA" id="ARBA00022921"/>
    </source>
</evidence>
<dbReference type="Pfam" id="PF05829">
    <property type="entry name" value="Adeno_PX"/>
    <property type="match status" value="1"/>
</dbReference>
<dbReference type="GO" id="GO:0003677">
    <property type="term" value="F:DNA binding"/>
    <property type="evidence" value="ECO:0007669"/>
    <property type="project" value="UniProtKB-KW"/>
</dbReference>
<sequence>MRGGFVFASLIPIIAAAIGAAPAIASVAMQAKRG</sequence>
<keyword evidence="4" id="KW-0238">DNA-binding</keyword>
<dbReference type="EMBL" id="MK101347">
    <property type="protein sequence ID" value="QCQ84156.1"/>
    <property type="molecule type" value="Genomic_DNA"/>
</dbReference>
<dbReference type="GeneID" id="80527933"/>
<dbReference type="Proteomes" id="UP000318653">
    <property type="component" value="Segment"/>
</dbReference>
<name>A0A4P8PK72_9ADEN</name>